<evidence type="ECO:0000256" key="3">
    <source>
        <dbReference type="ARBA" id="ARBA00022692"/>
    </source>
</evidence>
<dbReference type="InterPro" id="IPR000620">
    <property type="entry name" value="EamA_dom"/>
</dbReference>
<keyword evidence="3 6" id="KW-0812">Transmembrane</keyword>
<evidence type="ECO:0000313" key="9">
    <source>
        <dbReference type="Proteomes" id="UP000244496"/>
    </source>
</evidence>
<dbReference type="KEGG" id="geh:HYN69_10785"/>
<feature type="transmembrane region" description="Helical" evidence="6">
    <location>
        <begin position="217"/>
        <end position="238"/>
    </location>
</feature>
<feature type="transmembrane region" description="Helical" evidence="6">
    <location>
        <begin position="128"/>
        <end position="147"/>
    </location>
</feature>
<keyword evidence="4 6" id="KW-1133">Transmembrane helix</keyword>
<feature type="domain" description="EamA" evidence="7">
    <location>
        <begin position="154"/>
        <end position="289"/>
    </location>
</feature>
<dbReference type="InterPro" id="IPR050638">
    <property type="entry name" value="AA-Vitamin_Transporters"/>
</dbReference>
<dbReference type="Pfam" id="PF00892">
    <property type="entry name" value="EamA"/>
    <property type="match status" value="2"/>
</dbReference>
<proteinExistence type="inferred from homology"/>
<feature type="transmembrane region" description="Helical" evidence="6">
    <location>
        <begin position="38"/>
        <end position="58"/>
    </location>
</feature>
<dbReference type="SUPFAM" id="SSF103481">
    <property type="entry name" value="Multidrug resistance efflux transporter EmrE"/>
    <property type="match status" value="2"/>
</dbReference>
<comment type="subcellular location">
    <subcellularLocation>
        <location evidence="1">Membrane</location>
        <topology evidence="1">Multi-pass membrane protein</topology>
    </subcellularLocation>
</comment>
<dbReference type="AlphaFoldDB" id="A0A2S0UM77"/>
<keyword evidence="9" id="KW-1185">Reference proteome</keyword>
<evidence type="ECO:0000256" key="2">
    <source>
        <dbReference type="ARBA" id="ARBA00007362"/>
    </source>
</evidence>
<protein>
    <submittedName>
        <fullName evidence="8">EamA/RhaT family transporter</fullName>
    </submittedName>
</protein>
<name>A0A2S0UM77_9RHOB</name>
<evidence type="ECO:0000313" key="8">
    <source>
        <dbReference type="EMBL" id="AWB48918.1"/>
    </source>
</evidence>
<feature type="transmembrane region" description="Helical" evidence="6">
    <location>
        <begin position="245"/>
        <end position="266"/>
    </location>
</feature>
<feature type="domain" description="EamA" evidence="7">
    <location>
        <begin position="10"/>
        <end position="141"/>
    </location>
</feature>
<dbReference type="PANTHER" id="PTHR32322">
    <property type="entry name" value="INNER MEMBRANE TRANSPORTER"/>
    <property type="match status" value="1"/>
</dbReference>
<reference evidence="8 9" key="1">
    <citation type="submission" date="2018-04" db="EMBL/GenBank/DDBJ databases">
        <title>Genome sequencing of Gemmobacter.</title>
        <authorList>
            <person name="Yi H."/>
            <person name="Baek M.-G."/>
        </authorList>
    </citation>
    <scope>NUCLEOTIDE SEQUENCE [LARGE SCALE GENOMIC DNA]</scope>
    <source>
        <strain evidence="8 9">HYN0069</strain>
    </source>
</reference>
<dbReference type="GO" id="GO:0016020">
    <property type="term" value="C:membrane"/>
    <property type="evidence" value="ECO:0007669"/>
    <property type="project" value="UniProtKB-SubCell"/>
</dbReference>
<dbReference type="PANTHER" id="PTHR32322:SF2">
    <property type="entry name" value="EAMA DOMAIN-CONTAINING PROTEIN"/>
    <property type="match status" value="1"/>
</dbReference>
<dbReference type="Proteomes" id="UP000244496">
    <property type="component" value="Chromosome"/>
</dbReference>
<feature type="transmembrane region" description="Helical" evidence="6">
    <location>
        <begin position="70"/>
        <end position="91"/>
    </location>
</feature>
<gene>
    <name evidence="8" type="ORF">HYN69_10785</name>
</gene>
<accession>A0A2S0UM77</accession>
<dbReference type="RefSeq" id="WP_108435737.1">
    <property type="nucleotide sequence ID" value="NZ_CP028918.1"/>
</dbReference>
<keyword evidence="5 6" id="KW-0472">Membrane</keyword>
<evidence type="ECO:0000256" key="4">
    <source>
        <dbReference type="ARBA" id="ARBA00022989"/>
    </source>
</evidence>
<comment type="similarity">
    <text evidence="2">Belongs to the EamA transporter family.</text>
</comment>
<dbReference type="EMBL" id="CP028918">
    <property type="protein sequence ID" value="AWB48918.1"/>
    <property type="molecule type" value="Genomic_DNA"/>
</dbReference>
<organism evidence="8 9">
    <name type="scientific">Paragemmobacter aquarius</name>
    <dbReference type="NCBI Taxonomy" id="2169400"/>
    <lineage>
        <taxon>Bacteria</taxon>
        <taxon>Pseudomonadati</taxon>
        <taxon>Pseudomonadota</taxon>
        <taxon>Alphaproteobacteria</taxon>
        <taxon>Rhodobacterales</taxon>
        <taxon>Paracoccaceae</taxon>
        <taxon>Paragemmobacter</taxon>
    </lineage>
</organism>
<evidence type="ECO:0000256" key="6">
    <source>
        <dbReference type="SAM" id="Phobius"/>
    </source>
</evidence>
<sequence length="302" mass="32222">MRKDRLDTVGAVALLGVTLLLAANQIMVKFVNAGLQPVFFAGLRSLLGALFVWAWLWGRGRPPVLQREHLAPGLLIGTVFAAEFLCLFVALDLTAVSRASVIFYSMPVWMAILAHYGLPGEQITPTKAAGLLCAFLGTAWAIVSRSPSTGGTLLGDLCALAGAFGWAGTAFIARKSKLREAGPEMQLFWMVLVSGPILLALSPLFGPLIRDLQPLHIAGLLFQSSVVVAGGFICWLWLLSVYPSATVASFSFLTPVFAIFMGWLLFDETITMAILGSGALVALGIVLINRRKALPGGNRPAV</sequence>
<evidence type="ECO:0000256" key="1">
    <source>
        <dbReference type="ARBA" id="ARBA00004141"/>
    </source>
</evidence>
<dbReference type="InterPro" id="IPR037185">
    <property type="entry name" value="EmrE-like"/>
</dbReference>
<feature type="transmembrane region" description="Helical" evidence="6">
    <location>
        <begin position="153"/>
        <end position="173"/>
    </location>
</feature>
<feature type="transmembrane region" description="Helical" evidence="6">
    <location>
        <begin position="272"/>
        <end position="289"/>
    </location>
</feature>
<feature type="transmembrane region" description="Helical" evidence="6">
    <location>
        <begin position="185"/>
        <end position="205"/>
    </location>
</feature>
<evidence type="ECO:0000256" key="5">
    <source>
        <dbReference type="ARBA" id="ARBA00023136"/>
    </source>
</evidence>
<evidence type="ECO:0000259" key="7">
    <source>
        <dbReference type="Pfam" id="PF00892"/>
    </source>
</evidence>
<feature type="transmembrane region" description="Helical" evidence="6">
    <location>
        <begin position="97"/>
        <end position="116"/>
    </location>
</feature>
<dbReference type="OrthoDB" id="184388at2"/>